<reference evidence="1 2" key="1">
    <citation type="submission" date="2014-10" db="EMBL/GenBank/DDBJ databases">
        <title>Draft genome of the hookworm Ancylostoma caninum.</title>
        <authorList>
            <person name="Mitreva M."/>
        </authorList>
    </citation>
    <scope>NUCLEOTIDE SEQUENCE [LARGE SCALE GENOMIC DNA]</scope>
    <source>
        <strain evidence="1 2">Baltimore</strain>
    </source>
</reference>
<accession>A0A368FST7</accession>
<dbReference type="Proteomes" id="UP000252519">
    <property type="component" value="Unassembled WGS sequence"/>
</dbReference>
<evidence type="ECO:0000313" key="2">
    <source>
        <dbReference type="Proteomes" id="UP000252519"/>
    </source>
</evidence>
<protein>
    <submittedName>
        <fullName evidence="1">Uncharacterized protein</fullName>
    </submittedName>
</protein>
<evidence type="ECO:0000313" key="1">
    <source>
        <dbReference type="EMBL" id="RCN35291.1"/>
    </source>
</evidence>
<proteinExistence type="predicted"/>
<gene>
    <name evidence="1" type="ORF">ANCCAN_18857</name>
</gene>
<dbReference type="AlphaFoldDB" id="A0A368FST7"/>
<comment type="caution">
    <text evidence="1">The sequence shown here is derived from an EMBL/GenBank/DDBJ whole genome shotgun (WGS) entry which is preliminary data.</text>
</comment>
<sequence>MRNNFESFQADLNKHMMVQDVKNPLKSKDAVRKINEANYKDKANCVVFFTAVKDVKEMIMINATRLAVPKRVVIVSLKGTWNLYSAKS</sequence>
<dbReference type="EMBL" id="JOJR01000680">
    <property type="protein sequence ID" value="RCN35291.1"/>
    <property type="molecule type" value="Genomic_DNA"/>
</dbReference>
<organism evidence="1 2">
    <name type="scientific">Ancylostoma caninum</name>
    <name type="common">Dog hookworm</name>
    <dbReference type="NCBI Taxonomy" id="29170"/>
    <lineage>
        <taxon>Eukaryota</taxon>
        <taxon>Metazoa</taxon>
        <taxon>Ecdysozoa</taxon>
        <taxon>Nematoda</taxon>
        <taxon>Chromadorea</taxon>
        <taxon>Rhabditida</taxon>
        <taxon>Rhabditina</taxon>
        <taxon>Rhabditomorpha</taxon>
        <taxon>Strongyloidea</taxon>
        <taxon>Ancylostomatidae</taxon>
        <taxon>Ancylostomatinae</taxon>
        <taxon>Ancylostoma</taxon>
    </lineage>
</organism>
<name>A0A368FST7_ANCCA</name>
<keyword evidence="2" id="KW-1185">Reference proteome</keyword>